<gene>
    <name evidence="1" type="ORF">g.58258</name>
</gene>
<organism evidence="1">
    <name type="scientific">Homalodisca liturata</name>
    <dbReference type="NCBI Taxonomy" id="320908"/>
    <lineage>
        <taxon>Eukaryota</taxon>
        <taxon>Metazoa</taxon>
        <taxon>Ecdysozoa</taxon>
        <taxon>Arthropoda</taxon>
        <taxon>Hexapoda</taxon>
        <taxon>Insecta</taxon>
        <taxon>Pterygota</taxon>
        <taxon>Neoptera</taxon>
        <taxon>Paraneoptera</taxon>
        <taxon>Hemiptera</taxon>
        <taxon>Auchenorrhyncha</taxon>
        <taxon>Membracoidea</taxon>
        <taxon>Cicadellidae</taxon>
        <taxon>Cicadellinae</taxon>
        <taxon>Proconiini</taxon>
        <taxon>Homalodisca</taxon>
    </lineage>
</organism>
<evidence type="ECO:0000313" key="1">
    <source>
        <dbReference type="EMBL" id="JAS97808.1"/>
    </source>
</evidence>
<sequence>KELRNVILIPTEPSVHSSAGHLGLGIWDMCLGYDTLLNGIMRAGVICRSAAGTRERTAYIIEVPGRKECIVGALACGAFEVICDMFEDGTADAIQEIERVKRKISRHFAAHRKAGLVVLRSLDVMPDVSTHTLAKMLSEDPAFTARHCVPGP</sequence>
<proteinExistence type="predicted"/>
<dbReference type="GO" id="GO:0003872">
    <property type="term" value="F:6-phosphofructokinase activity"/>
    <property type="evidence" value="ECO:0007669"/>
    <property type="project" value="InterPro"/>
</dbReference>
<reference evidence="1" key="1">
    <citation type="submission" date="2015-11" db="EMBL/GenBank/DDBJ databases">
        <title>De novo transcriptome assembly of four potential Pierce s Disease insect vectors from Arizona vineyards.</title>
        <authorList>
            <person name="Tassone E.E."/>
        </authorList>
    </citation>
    <scope>NUCLEOTIDE SEQUENCE</scope>
</reference>
<name>A0A1B6JF89_9HEMI</name>
<feature type="non-terminal residue" evidence="1">
    <location>
        <position position="1"/>
    </location>
</feature>
<feature type="non-terminal residue" evidence="1">
    <location>
        <position position="152"/>
    </location>
</feature>
<accession>A0A1B6JF89</accession>
<dbReference type="InterPro" id="IPR035966">
    <property type="entry name" value="PKF_sf"/>
</dbReference>
<protein>
    <submittedName>
        <fullName evidence="1">Uncharacterized protein</fullName>
    </submittedName>
</protein>
<dbReference type="AlphaFoldDB" id="A0A1B6JF89"/>
<dbReference type="SUPFAM" id="SSF53784">
    <property type="entry name" value="Phosphofructokinase"/>
    <property type="match status" value="1"/>
</dbReference>
<dbReference type="EMBL" id="GECU01009898">
    <property type="protein sequence ID" value="JAS97808.1"/>
    <property type="molecule type" value="Transcribed_RNA"/>
</dbReference>